<keyword evidence="3" id="KW-0812">Transmembrane</keyword>
<dbReference type="Proteomes" id="UP001238540">
    <property type="component" value="Unassembled WGS sequence"/>
</dbReference>
<accession>A0ABT8C2W9</accession>
<evidence type="ECO:0000256" key="2">
    <source>
        <dbReference type="ARBA" id="ARBA00034247"/>
    </source>
</evidence>
<dbReference type="InterPro" id="IPR050469">
    <property type="entry name" value="Diguanylate_Cyclase"/>
</dbReference>
<dbReference type="InterPro" id="IPR029787">
    <property type="entry name" value="Nucleotide_cyclase"/>
</dbReference>
<comment type="catalytic activity">
    <reaction evidence="2">
        <text>2 GTP = 3',3'-c-di-GMP + 2 diphosphate</text>
        <dbReference type="Rhea" id="RHEA:24898"/>
        <dbReference type="ChEBI" id="CHEBI:33019"/>
        <dbReference type="ChEBI" id="CHEBI:37565"/>
        <dbReference type="ChEBI" id="CHEBI:58805"/>
        <dbReference type="EC" id="2.7.7.65"/>
    </reaction>
</comment>
<dbReference type="NCBIfam" id="TIGR00254">
    <property type="entry name" value="GGDEF"/>
    <property type="match status" value="1"/>
</dbReference>
<organism evidence="5 6">
    <name type="scientific">Vibrio ostreicida</name>
    <dbReference type="NCBI Taxonomy" id="526588"/>
    <lineage>
        <taxon>Bacteria</taxon>
        <taxon>Pseudomonadati</taxon>
        <taxon>Pseudomonadota</taxon>
        <taxon>Gammaproteobacteria</taxon>
        <taxon>Vibrionales</taxon>
        <taxon>Vibrionaceae</taxon>
        <taxon>Vibrio</taxon>
    </lineage>
</organism>
<dbReference type="Gene3D" id="3.30.70.270">
    <property type="match status" value="1"/>
</dbReference>
<dbReference type="SUPFAM" id="SSF55073">
    <property type="entry name" value="Nucleotide cyclase"/>
    <property type="match status" value="1"/>
</dbReference>
<gene>
    <name evidence="5" type="ORF">QWZ16_24265</name>
</gene>
<reference evidence="6" key="1">
    <citation type="journal article" date="2019" name="Int. J. Syst. Evol. Microbiol.">
        <title>The Global Catalogue of Microorganisms (GCM) 10K type strain sequencing project: providing services to taxonomists for standard genome sequencing and annotation.</title>
        <authorList>
            <consortium name="The Broad Institute Genomics Platform"/>
            <consortium name="The Broad Institute Genome Sequencing Center for Infectious Disease"/>
            <person name="Wu L."/>
            <person name="Ma J."/>
        </authorList>
    </citation>
    <scope>NUCLEOTIDE SEQUENCE [LARGE SCALE GENOMIC DNA]</scope>
    <source>
        <strain evidence="6">CECT 7398</strain>
    </source>
</reference>
<comment type="caution">
    <text evidence="5">The sequence shown here is derived from an EMBL/GenBank/DDBJ whole genome shotgun (WGS) entry which is preliminary data.</text>
</comment>
<evidence type="ECO:0000313" key="5">
    <source>
        <dbReference type="EMBL" id="MDN3612700.1"/>
    </source>
</evidence>
<dbReference type="PANTHER" id="PTHR45138">
    <property type="entry name" value="REGULATORY COMPONENTS OF SENSORY TRANSDUCTION SYSTEM"/>
    <property type="match status" value="1"/>
</dbReference>
<keyword evidence="3" id="KW-1133">Transmembrane helix</keyword>
<dbReference type="RefSeq" id="WP_290313452.1">
    <property type="nucleotide sequence ID" value="NZ_JAUFQC010000030.1"/>
</dbReference>
<name>A0ABT8C2W9_9VIBR</name>
<proteinExistence type="predicted"/>
<dbReference type="PANTHER" id="PTHR45138:SF9">
    <property type="entry name" value="DIGUANYLATE CYCLASE DGCM-RELATED"/>
    <property type="match status" value="1"/>
</dbReference>
<dbReference type="CDD" id="cd01949">
    <property type="entry name" value="GGDEF"/>
    <property type="match status" value="1"/>
</dbReference>
<protein>
    <recommendedName>
        <fullName evidence="1">diguanylate cyclase</fullName>
        <ecNumber evidence="1">2.7.7.65</ecNumber>
    </recommendedName>
</protein>
<dbReference type="EC" id="2.7.7.65" evidence="1"/>
<dbReference type="Gene3D" id="3.40.190.10">
    <property type="entry name" value="Periplasmic binding protein-like II"/>
    <property type="match status" value="2"/>
</dbReference>
<keyword evidence="3" id="KW-0472">Membrane</keyword>
<feature type="transmembrane region" description="Helical" evidence="3">
    <location>
        <begin position="85"/>
        <end position="107"/>
    </location>
</feature>
<evidence type="ECO:0000256" key="1">
    <source>
        <dbReference type="ARBA" id="ARBA00012528"/>
    </source>
</evidence>
<dbReference type="InterPro" id="IPR000160">
    <property type="entry name" value="GGDEF_dom"/>
</dbReference>
<feature type="domain" description="GGDEF" evidence="4">
    <location>
        <begin position="156"/>
        <end position="218"/>
    </location>
</feature>
<evidence type="ECO:0000256" key="3">
    <source>
        <dbReference type="SAM" id="Phobius"/>
    </source>
</evidence>
<dbReference type="SUPFAM" id="SSF53850">
    <property type="entry name" value="Periplasmic binding protein-like II"/>
    <property type="match status" value="1"/>
</dbReference>
<dbReference type="InterPro" id="IPR043128">
    <property type="entry name" value="Rev_trsase/Diguanyl_cyclase"/>
</dbReference>
<keyword evidence="6" id="KW-1185">Reference proteome</keyword>
<evidence type="ECO:0000259" key="4">
    <source>
        <dbReference type="PROSITE" id="PS50887"/>
    </source>
</evidence>
<dbReference type="PROSITE" id="PS50887">
    <property type="entry name" value="GGDEF"/>
    <property type="match status" value="1"/>
</dbReference>
<dbReference type="SMART" id="SM00267">
    <property type="entry name" value="GGDEF"/>
    <property type="match status" value="1"/>
</dbReference>
<evidence type="ECO:0000313" key="6">
    <source>
        <dbReference type="Proteomes" id="UP001238540"/>
    </source>
</evidence>
<dbReference type="EMBL" id="JAUFQC010000030">
    <property type="protein sequence ID" value="MDN3612700.1"/>
    <property type="molecule type" value="Genomic_DNA"/>
</dbReference>
<sequence length="218" mass="24723">MIDAAFNGEIQAFVADLQVASYYLLSSHKSNAFIGVRHLYSGDLRSAVAEGNRELQNQVRQGQALISDDEKRRIFSRWMHINTVYPAYLAPLLIAIAVLLAVSYILVLKVTVKAKTRQLAVANQELKVLSETDYLTGLSNRRHFVEEFHHCLTKASHVCVMVFDIDDFKKINDRYGHHVGDWVIQKVAQTIQNYTGLTIFLVELVGKNLLWSSVTKMN</sequence>
<dbReference type="Pfam" id="PF00990">
    <property type="entry name" value="GGDEF"/>
    <property type="match status" value="1"/>
</dbReference>